<organism evidence="1 2">
    <name type="scientific">Sphagnurus paluster</name>
    <dbReference type="NCBI Taxonomy" id="117069"/>
    <lineage>
        <taxon>Eukaryota</taxon>
        <taxon>Fungi</taxon>
        <taxon>Dikarya</taxon>
        <taxon>Basidiomycota</taxon>
        <taxon>Agaricomycotina</taxon>
        <taxon>Agaricomycetes</taxon>
        <taxon>Agaricomycetidae</taxon>
        <taxon>Agaricales</taxon>
        <taxon>Tricholomatineae</taxon>
        <taxon>Lyophyllaceae</taxon>
        <taxon>Sphagnurus</taxon>
    </lineage>
</organism>
<reference evidence="1" key="1">
    <citation type="submission" date="2021-02" db="EMBL/GenBank/DDBJ databases">
        <authorList>
            <person name="Nieuwenhuis M."/>
            <person name="Van De Peppel L.J.J."/>
        </authorList>
    </citation>
    <scope>NUCLEOTIDE SEQUENCE</scope>
    <source>
        <strain evidence="1">D49</strain>
    </source>
</reference>
<dbReference type="AlphaFoldDB" id="A0A9P7GQW5"/>
<gene>
    <name evidence="1" type="ORF">H0H81_010837</name>
</gene>
<name>A0A9P7GQW5_9AGAR</name>
<dbReference type="EMBL" id="JABCKI010000035">
    <property type="protein sequence ID" value="KAG5653750.1"/>
    <property type="molecule type" value="Genomic_DNA"/>
</dbReference>
<evidence type="ECO:0000313" key="2">
    <source>
        <dbReference type="Proteomes" id="UP000717328"/>
    </source>
</evidence>
<accession>A0A9P7GQW5</accession>
<sequence length="167" mass="18188">MFEHRMRQVDKQLERVIKAACKQCVMISRFAAMLELQCYQLGRMLLVAHETLGGPSPSNNGGDELWRAGWTSWSGGSNRQIPVTYPMGQGEPVNAIISGNSDSAVLVDSELNGGLRNYYVSLGFSSECLGQKSGSNQAVNLGDGHGYCEQCGLEVFGAFLMTFINVQ</sequence>
<dbReference type="OrthoDB" id="2310204at2759"/>
<reference evidence="1" key="2">
    <citation type="submission" date="2021-10" db="EMBL/GenBank/DDBJ databases">
        <title>Phylogenomics reveals ancestral predisposition of the termite-cultivated fungus Termitomyces towards a domesticated lifestyle.</title>
        <authorList>
            <person name="Auxier B."/>
            <person name="Grum-Grzhimaylo A."/>
            <person name="Cardenas M.E."/>
            <person name="Lodge J.D."/>
            <person name="Laessoe T."/>
            <person name="Pedersen O."/>
            <person name="Smith M.E."/>
            <person name="Kuyper T.W."/>
            <person name="Franco-Molano E.A."/>
            <person name="Baroni T.J."/>
            <person name="Aanen D.K."/>
        </authorList>
    </citation>
    <scope>NUCLEOTIDE SEQUENCE</scope>
    <source>
        <strain evidence="1">D49</strain>
    </source>
</reference>
<comment type="caution">
    <text evidence="1">The sequence shown here is derived from an EMBL/GenBank/DDBJ whole genome shotgun (WGS) entry which is preliminary data.</text>
</comment>
<evidence type="ECO:0000313" key="1">
    <source>
        <dbReference type="EMBL" id="KAG5653750.1"/>
    </source>
</evidence>
<proteinExistence type="predicted"/>
<protein>
    <submittedName>
        <fullName evidence="1">Uncharacterized protein</fullName>
    </submittedName>
</protein>
<dbReference type="Proteomes" id="UP000717328">
    <property type="component" value="Unassembled WGS sequence"/>
</dbReference>
<keyword evidence="2" id="KW-1185">Reference proteome</keyword>